<gene>
    <name evidence="2" type="ORF">PLEPLA_LOCUS32499</name>
</gene>
<evidence type="ECO:0000313" key="3">
    <source>
        <dbReference type="Proteomes" id="UP001153269"/>
    </source>
</evidence>
<comment type="caution">
    <text evidence="2">The sequence shown here is derived from an EMBL/GenBank/DDBJ whole genome shotgun (WGS) entry which is preliminary data.</text>
</comment>
<organism evidence="2 3">
    <name type="scientific">Pleuronectes platessa</name>
    <name type="common">European plaice</name>
    <dbReference type="NCBI Taxonomy" id="8262"/>
    <lineage>
        <taxon>Eukaryota</taxon>
        <taxon>Metazoa</taxon>
        <taxon>Chordata</taxon>
        <taxon>Craniata</taxon>
        <taxon>Vertebrata</taxon>
        <taxon>Euteleostomi</taxon>
        <taxon>Actinopterygii</taxon>
        <taxon>Neopterygii</taxon>
        <taxon>Teleostei</taxon>
        <taxon>Neoteleostei</taxon>
        <taxon>Acanthomorphata</taxon>
        <taxon>Carangaria</taxon>
        <taxon>Pleuronectiformes</taxon>
        <taxon>Pleuronectoidei</taxon>
        <taxon>Pleuronectidae</taxon>
        <taxon>Pleuronectes</taxon>
    </lineage>
</organism>
<proteinExistence type="predicted"/>
<name>A0A9N7V613_PLEPL</name>
<sequence>MQNTDRLMIESGGKHQRRPLRVPTSPRPSEEGTGERDAETGDRNELKRRRRRRETHSIIETVMGFARSTCQGRVKMASVREEERDERMGEERGGQVESGSW</sequence>
<protein>
    <submittedName>
        <fullName evidence="2">Uncharacterized protein</fullName>
    </submittedName>
</protein>
<accession>A0A9N7V613</accession>
<keyword evidence="3" id="KW-1185">Reference proteome</keyword>
<feature type="region of interest" description="Disordered" evidence="1">
    <location>
        <begin position="1"/>
        <end position="101"/>
    </location>
</feature>
<evidence type="ECO:0000256" key="1">
    <source>
        <dbReference type="SAM" id="MobiDB-lite"/>
    </source>
</evidence>
<reference evidence="2" key="1">
    <citation type="submission" date="2020-03" db="EMBL/GenBank/DDBJ databases">
        <authorList>
            <person name="Weist P."/>
        </authorList>
    </citation>
    <scope>NUCLEOTIDE SEQUENCE</scope>
</reference>
<feature type="compositionally biased region" description="Basic and acidic residues" evidence="1">
    <location>
        <begin position="78"/>
        <end position="94"/>
    </location>
</feature>
<feature type="compositionally biased region" description="Basic and acidic residues" evidence="1">
    <location>
        <begin position="28"/>
        <end position="45"/>
    </location>
</feature>
<evidence type="ECO:0000313" key="2">
    <source>
        <dbReference type="EMBL" id="CAB1444781.1"/>
    </source>
</evidence>
<dbReference type="EMBL" id="CADEAL010003447">
    <property type="protein sequence ID" value="CAB1444781.1"/>
    <property type="molecule type" value="Genomic_DNA"/>
</dbReference>
<dbReference type="AlphaFoldDB" id="A0A9N7V613"/>
<dbReference type="Proteomes" id="UP001153269">
    <property type="component" value="Unassembled WGS sequence"/>
</dbReference>